<sequence length="301" mass="31448">MSIVPADSSASTPRRVVLEGSRVRRGVASKSLAMMLCACVSATAAAAVQCLVAGGNACWGAGAGLGAAGNHVACGFVVSVWLGCVLLSWRLVNWWELKLCERHAFADPQSQADDGKALTSHPVKASPFAISLRGTFEPLACCLASACLLAAAVHGTRVFASSAVLTLVARDWLAALTFLGGVAHRALPFLAAALVGCLVLALDFWAALELARARNYGRDRKMLNESIARLKHEVERGRAMVGPMGFPTPVSGPSVLTYLPVAILCLAALTASAAACTCATFFVDNGEGLYLARMGMRYIPV</sequence>
<organism evidence="2">
    <name type="scientific">Hemiselmis andersenii</name>
    <name type="common">Cryptophyte alga</name>
    <dbReference type="NCBI Taxonomy" id="464988"/>
    <lineage>
        <taxon>Eukaryota</taxon>
        <taxon>Cryptophyceae</taxon>
        <taxon>Cryptomonadales</taxon>
        <taxon>Hemiselmidaceae</taxon>
        <taxon>Hemiselmis</taxon>
    </lineage>
</organism>
<proteinExistence type="predicted"/>
<dbReference type="EMBL" id="HBFX01020058">
    <property type="protein sequence ID" value="CAD8957660.1"/>
    <property type="molecule type" value="Transcribed_RNA"/>
</dbReference>
<protein>
    <submittedName>
        <fullName evidence="2">Uncharacterized protein</fullName>
    </submittedName>
</protein>
<reference evidence="2" key="1">
    <citation type="submission" date="2021-01" db="EMBL/GenBank/DDBJ databases">
        <authorList>
            <person name="Corre E."/>
            <person name="Pelletier E."/>
            <person name="Niang G."/>
            <person name="Scheremetjew M."/>
            <person name="Finn R."/>
            <person name="Kale V."/>
            <person name="Holt S."/>
            <person name="Cochrane G."/>
            <person name="Meng A."/>
            <person name="Brown T."/>
            <person name="Cohen L."/>
        </authorList>
    </citation>
    <scope>NUCLEOTIDE SEQUENCE</scope>
    <source>
        <strain evidence="2">CCMP644</strain>
    </source>
</reference>
<accession>A0A7S1DU86</accession>
<feature type="transmembrane region" description="Helical" evidence="1">
    <location>
        <begin position="258"/>
        <end position="283"/>
    </location>
</feature>
<feature type="transmembrane region" description="Helical" evidence="1">
    <location>
        <begin position="32"/>
        <end position="55"/>
    </location>
</feature>
<dbReference type="AlphaFoldDB" id="A0A7S1DU86"/>
<keyword evidence="1" id="KW-0472">Membrane</keyword>
<evidence type="ECO:0000313" key="2">
    <source>
        <dbReference type="EMBL" id="CAD8957660.1"/>
    </source>
</evidence>
<feature type="transmembrane region" description="Helical" evidence="1">
    <location>
        <begin position="67"/>
        <end position="89"/>
    </location>
</feature>
<evidence type="ECO:0000256" key="1">
    <source>
        <dbReference type="SAM" id="Phobius"/>
    </source>
</evidence>
<gene>
    <name evidence="2" type="ORF">HAND00432_LOCUS12199</name>
</gene>
<name>A0A7S1DU86_HEMAN</name>
<keyword evidence="1" id="KW-1133">Transmembrane helix</keyword>
<feature type="transmembrane region" description="Helical" evidence="1">
    <location>
        <begin position="186"/>
        <end position="208"/>
    </location>
</feature>
<keyword evidence="1" id="KW-0812">Transmembrane</keyword>